<comment type="similarity">
    <text evidence="7">Belongs to the binding-protein-dependent transport system permease family.</text>
</comment>
<feature type="transmembrane region" description="Helical" evidence="7">
    <location>
        <begin position="158"/>
        <end position="189"/>
    </location>
</feature>
<feature type="transmembrane region" description="Helical" evidence="7">
    <location>
        <begin position="209"/>
        <end position="228"/>
    </location>
</feature>
<reference evidence="10" key="1">
    <citation type="journal article" date="2019" name="Int. J. Syst. Evol. Microbiol.">
        <title>The Global Catalogue of Microorganisms (GCM) 10K type strain sequencing project: providing services to taxonomists for standard genome sequencing and annotation.</title>
        <authorList>
            <consortium name="The Broad Institute Genomics Platform"/>
            <consortium name="The Broad Institute Genome Sequencing Center for Infectious Disease"/>
            <person name="Wu L."/>
            <person name="Ma J."/>
        </authorList>
    </citation>
    <scope>NUCLEOTIDE SEQUENCE [LARGE SCALE GENOMIC DNA]</scope>
    <source>
        <strain evidence="10">JCM 18302</strain>
    </source>
</reference>
<keyword evidence="3" id="KW-1003">Cell membrane</keyword>
<dbReference type="Pfam" id="PF00528">
    <property type="entry name" value="BPD_transp_1"/>
    <property type="match status" value="1"/>
</dbReference>
<keyword evidence="4 7" id="KW-0812">Transmembrane</keyword>
<evidence type="ECO:0000256" key="6">
    <source>
        <dbReference type="ARBA" id="ARBA00023136"/>
    </source>
</evidence>
<evidence type="ECO:0000256" key="2">
    <source>
        <dbReference type="ARBA" id="ARBA00022448"/>
    </source>
</evidence>
<feature type="transmembrane region" description="Helical" evidence="7">
    <location>
        <begin position="55"/>
        <end position="77"/>
    </location>
</feature>
<protein>
    <submittedName>
        <fullName evidence="9">ABC transporter permease</fullName>
    </submittedName>
</protein>
<accession>A0ABP9NEN2</accession>
<dbReference type="CDD" id="cd06261">
    <property type="entry name" value="TM_PBP2"/>
    <property type="match status" value="1"/>
</dbReference>
<feature type="transmembrane region" description="Helical" evidence="7">
    <location>
        <begin position="114"/>
        <end position="131"/>
    </location>
</feature>
<dbReference type="PANTHER" id="PTHR30151">
    <property type="entry name" value="ALKANE SULFONATE ABC TRANSPORTER-RELATED, MEMBRANE SUBUNIT"/>
    <property type="match status" value="1"/>
</dbReference>
<organism evidence="9 10">
    <name type="scientific">Pseudonocardia adelaidensis</name>
    <dbReference type="NCBI Taxonomy" id="648754"/>
    <lineage>
        <taxon>Bacteria</taxon>
        <taxon>Bacillati</taxon>
        <taxon>Actinomycetota</taxon>
        <taxon>Actinomycetes</taxon>
        <taxon>Pseudonocardiales</taxon>
        <taxon>Pseudonocardiaceae</taxon>
        <taxon>Pseudonocardia</taxon>
    </lineage>
</organism>
<comment type="caution">
    <text evidence="9">The sequence shown here is derived from an EMBL/GenBank/DDBJ whole genome shotgun (WGS) entry which is preliminary data.</text>
</comment>
<evidence type="ECO:0000256" key="7">
    <source>
        <dbReference type="RuleBase" id="RU363032"/>
    </source>
</evidence>
<dbReference type="InterPro" id="IPR000515">
    <property type="entry name" value="MetI-like"/>
</dbReference>
<evidence type="ECO:0000256" key="1">
    <source>
        <dbReference type="ARBA" id="ARBA00004651"/>
    </source>
</evidence>
<evidence type="ECO:0000313" key="10">
    <source>
        <dbReference type="Proteomes" id="UP001500804"/>
    </source>
</evidence>
<evidence type="ECO:0000256" key="5">
    <source>
        <dbReference type="ARBA" id="ARBA00022989"/>
    </source>
</evidence>
<feature type="domain" description="ABC transmembrane type-1" evidence="8">
    <location>
        <begin position="48"/>
        <end position="228"/>
    </location>
</feature>
<keyword evidence="6 7" id="KW-0472">Membrane</keyword>
<proteinExistence type="inferred from homology"/>
<evidence type="ECO:0000256" key="4">
    <source>
        <dbReference type="ARBA" id="ARBA00022692"/>
    </source>
</evidence>
<feature type="transmembrane region" description="Helical" evidence="7">
    <location>
        <begin position="89"/>
        <end position="108"/>
    </location>
</feature>
<keyword evidence="10" id="KW-1185">Reference proteome</keyword>
<name>A0ABP9NEN2_9PSEU</name>
<evidence type="ECO:0000259" key="8">
    <source>
        <dbReference type="PROSITE" id="PS50928"/>
    </source>
</evidence>
<dbReference type="PROSITE" id="PS50928">
    <property type="entry name" value="ABC_TM1"/>
    <property type="match status" value="1"/>
</dbReference>
<dbReference type="Proteomes" id="UP001500804">
    <property type="component" value="Unassembled WGS sequence"/>
</dbReference>
<dbReference type="EMBL" id="BAABJO010000005">
    <property type="protein sequence ID" value="GAA5116094.1"/>
    <property type="molecule type" value="Genomic_DNA"/>
</dbReference>
<evidence type="ECO:0000256" key="3">
    <source>
        <dbReference type="ARBA" id="ARBA00022475"/>
    </source>
</evidence>
<keyword evidence="2 7" id="KW-0813">Transport</keyword>
<sequence length="250" mass="26124">MAGIAVALLLAEAASRAEVLPSTYFPPVSRTVVTLAGELGQGALWAAVGHTLQGWALGLGLAAALAIPAGVAIGTSAVRYRACRMLIEFLRPIPSVALIPLAILVYGIGLESKVFLAAFAALWPLLIQTVYGMQDVDPVALDTARVFGLRRSERLTRVVLPSAVPYVATGLRISSTVALILAVTAELVIGSAGLGREINAARAGGATDLMYALIIVTGLVGWGLNGIFSRVERRVLRWHPAHRTVEGSAA</sequence>
<evidence type="ECO:0000313" key="9">
    <source>
        <dbReference type="EMBL" id="GAA5116094.1"/>
    </source>
</evidence>
<dbReference type="InterPro" id="IPR035906">
    <property type="entry name" value="MetI-like_sf"/>
</dbReference>
<comment type="subcellular location">
    <subcellularLocation>
        <location evidence="1 7">Cell membrane</location>
        <topology evidence="1 7">Multi-pass membrane protein</topology>
    </subcellularLocation>
</comment>
<dbReference type="SUPFAM" id="SSF161098">
    <property type="entry name" value="MetI-like"/>
    <property type="match status" value="1"/>
</dbReference>
<dbReference type="Gene3D" id="1.10.3720.10">
    <property type="entry name" value="MetI-like"/>
    <property type="match status" value="1"/>
</dbReference>
<gene>
    <name evidence="9" type="ORF">GCM10023320_15820</name>
</gene>
<keyword evidence="5 7" id="KW-1133">Transmembrane helix</keyword>
<dbReference type="PANTHER" id="PTHR30151:SF0">
    <property type="entry name" value="ABC TRANSPORTER PERMEASE PROTEIN MJ0413-RELATED"/>
    <property type="match status" value="1"/>
</dbReference>